<evidence type="ECO:0000256" key="7">
    <source>
        <dbReference type="ARBA" id="ARBA00023242"/>
    </source>
</evidence>
<comment type="caution">
    <text evidence="9">The sequence shown here is derived from an EMBL/GenBank/DDBJ whole genome shotgun (WGS) entry which is preliminary data.</text>
</comment>
<evidence type="ECO:0000256" key="5">
    <source>
        <dbReference type="ARBA" id="ARBA00022927"/>
    </source>
</evidence>
<dbReference type="EMBL" id="BTSY01000002">
    <property type="protein sequence ID" value="GMT13184.1"/>
    <property type="molecule type" value="Genomic_DNA"/>
</dbReference>
<dbReference type="NCBIfam" id="TIGR00231">
    <property type="entry name" value="small_GTP"/>
    <property type="match status" value="1"/>
</dbReference>
<dbReference type="InterPro" id="IPR005225">
    <property type="entry name" value="Small_GTP-bd"/>
</dbReference>
<keyword evidence="3 8" id="KW-0813">Transport</keyword>
<comment type="similarity">
    <text evidence="2 8">Belongs to the small GTPase superfamily. Ran family.</text>
</comment>
<dbReference type="GO" id="GO:0005737">
    <property type="term" value="C:cytoplasm"/>
    <property type="evidence" value="ECO:0007669"/>
    <property type="project" value="TreeGrafter"/>
</dbReference>
<evidence type="ECO:0000256" key="1">
    <source>
        <dbReference type="ARBA" id="ARBA00004123"/>
    </source>
</evidence>
<comment type="function">
    <text evidence="8">GTP-binding protein involved in nucleocytoplasmic transport. Required for the import of protein into the nucleus and also for RNA export. Involved in chromatin condensation and control of cell cycle.</text>
</comment>
<dbReference type="SMART" id="SM00176">
    <property type="entry name" value="RAN"/>
    <property type="match status" value="1"/>
</dbReference>
<dbReference type="SMART" id="SM00175">
    <property type="entry name" value="RAB"/>
    <property type="match status" value="1"/>
</dbReference>
<dbReference type="PROSITE" id="PS51419">
    <property type="entry name" value="RAB"/>
    <property type="match status" value="1"/>
</dbReference>
<organism evidence="9 10">
    <name type="scientific">Pristionchus fissidentatus</name>
    <dbReference type="NCBI Taxonomy" id="1538716"/>
    <lineage>
        <taxon>Eukaryota</taxon>
        <taxon>Metazoa</taxon>
        <taxon>Ecdysozoa</taxon>
        <taxon>Nematoda</taxon>
        <taxon>Chromadorea</taxon>
        <taxon>Rhabditida</taxon>
        <taxon>Rhabditina</taxon>
        <taxon>Diplogasteromorpha</taxon>
        <taxon>Diplogasteroidea</taxon>
        <taxon>Neodiplogasteridae</taxon>
        <taxon>Pristionchus</taxon>
    </lineage>
</organism>
<dbReference type="SUPFAM" id="SSF52540">
    <property type="entry name" value="P-loop containing nucleoside triphosphate hydrolases"/>
    <property type="match status" value="1"/>
</dbReference>
<comment type="subcellular location">
    <subcellularLocation>
        <location evidence="1 8">Nucleus</location>
    </subcellularLocation>
</comment>
<keyword evidence="7 8" id="KW-0539">Nucleus</keyword>
<dbReference type="PROSITE" id="PS51421">
    <property type="entry name" value="RAS"/>
    <property type="match status" value="1"/>
</dbReference>
<dbReference type="GO" id="GO:0000054">
    <property type="term" value="P:ribosomal subunit export from nucleus"/>
    <property type="evidence" value="ECO:0007669"/>
    <property type="project" value="TreeGrafter"/>
</dbReference>
<evidence type="ECO:0000313" key="10">
    <source>
        <dbReference type="Proteomes" id="UP001432322"/>
    </source>
</evidence>
<dbReference type="CDD" id="cd00877">
    <property type="entry name" value="Ran"/>
    <property type="match status" value="1"/>
</dbReference>
<evidence type="ECO:0000256" key="8">
    <source>
        <dbReference type="RuleBase" id="RU363057"/>
    </source>
</evidence>
<dbReference type="InterPro" id="IPR001806">
    <property type="entry name" value="Small_GTPase"/>
</dbReference>
<proteinExistence type="inferred from homology"/>
<evidence type="ECO:0000256" key="4">
    <source>
        <dbReference type="ARBA" id="ARBA00022741"/>
    </source>
</evidence>
<feature type="non-terminal residue" evidence="9">
    <location>
        <position position="211"/>
    </location>
</feature>
<dbReference type="GO" id="GO:0005525">
    <property type="term" value="F:GTP binding"/>
    <property type="evidence" value="ECO:0007669"/>
    <property type="project" value="UniProtKB-KW"/>
</dbReference>
<dbReference type="FunFam" id="3.40.50.300:FF:000369">
    <property type="entry name" value="GTP-binding nuclear protein"/>
    <property type="match status" value="1"/>
</dbReference>
<dbReference type="Proteomes" id="UP001432322">
    <property type="component" value="Unassembled WGS sequence"/>
</dbReference>
<keyword evidence="5 8" id="KW-0653">Protein transport</keyword>
<dbReference type="PROSITE" id="PS51418">
    <property type="entry name" value="RAN"/>
    <property type="match status" value="1"/>
</dbReference>
<protein>
    <recommendedName>
        <fullName evidence="8">GTP-binding nuclear protein</fullName>
    </recommendedName>
</protein>
<dbReference type="InterPro" id="IPR027417">
    <property type="entry name" value="P-loop_NTPase"/>
</dbReference>
<dbReference type="PRINTS" id="PR00627">
    <property type="entry name" value="GTPRANTC4"/>
</dbReference>
<evidence type="ECO:0000313" key="9">
    <source>
        <dbReference type="EMBL" id="GMT13184.1"/>
    </source>
</evidence>
<gene>
    <name evidence="9" type="ORF">PFISCL1PPCAC_4481</name>
</gene>
<name>A0AAV5V3R8_9BILA</name>
<dbReference type="AlphaFoldDB" id="A0AAV5V3R8"/>
<keyword evidence="10" id="KW-1185">Reference proteome</keyword>
<evidence type="ECO:0000256" key="2">
    <source>
        <dbReference type="ARBA" id="ARBA00008028"/>
    </source>
</evidence>
<sequence>EMDGEDGVPTFKLILIGDGLSGKTSFVKRHLAGEAEKKYFPTVGAMMHPLLFQTSKGPIRLDVWDSAGNEKAHTLRDKYFIGGHCAIIMFDVTSRRSYNNVAEWHKDIVRLCENIPMVVVGNKIDVKDREVTASEITFDRNKNMAYYGAAAKANYNFEKPFLWLARRLLNDDKLEFTTLPELAPPEFEIDLEVAAQYEKELVDINSAALTE</sequence>
<dbReference type="GO" id="GO:0003924">
    <property type="term" value="F:GTPase activity"/>
    <property type="evidence" value="ECO:0007669"/>
    <property type="project" value="InterPro"/>
</dbReference>
<dbReference type="PANTHER" id="PTHR24071:SF0">
    <property type="entry name" value="GTP-BINDING NUCLEAR PROTEIN RAN"/>
    <property type="match status" value="1"/>
</dbReference>
<keyword evidence="4 8" id="KW-0547">Nucleotide-binding</keyword>
<evidence type="ECO:0000256" key="6">
    <source>
        <dbReference type="ARBA" id="ARBA00023134"/>
    </source>
</evidence>
<dbReference type="SMART" id="SM00173">
    <property type="entry name" value="RAS"/>
    <property type="match status" value="1"/>
</dbReference>
<dbReference type="Pfam" id="PF00071">
    <property type="entry name" value="Ras"/>
    <property type="match status" value="1"/>
</dbReference>
<dbReference type="GO" id="GO:0005634">
    <property type="term" value="C:nucleus"/>
    <property type="evidence" value="ECO:0007669"/>
    <property type="project" value="UniProtKB-SubCell"/>
</dbReference>
<dbReference type="Gene3D" id="3.40.50.300">
    <property type="entry name" value="P-loop containing nucleotide triphosphate hydrolases"/>
    <property type="match status" value="1"/>
</dbReference>
<accession>A0AAV5V3R8</accession>
<dbReference type="PANTHER" id="PTHR24071">
    <property type="entry name" value="RAN GTPASE"/>
    <property type="match status" value="1"/>
</dbReference>
<evidence type="ECO:0000256" key="3">
    <source>
        <dbReference type="ARBA" id="ARBA00022448"/>
    </source>
</evidence>
<dbReference type="InterPro" id="IPR002041">
    <property type="entry name" value="Ran_GTPase"/>
</dbReference>
<dbReference type="GO" id="GO:0006606">
    <property type="term" value="P:protein import into nucleus"/>
    <property type="evidence" value="ECO:0007669"/>
    <property type="project" value="TreeGrafter"/>
</dbReference>
<keyword evidence="6 8" id="KW-0342">GTP-binding</keyword>
<dbReference type="SMART" id="SM00174">
    <property type="entry name" value="RHO"/>
    <property type="match status" value="1"/>
</dbReference>
<reference evidence="9" key="1">
    <citation type="submission" date="2023-10" db="EMBL/GenBank/DDBJ databases">
        <title>Genome assembly of Pristionchus species.</title>
        <authorList>
            <person name="Yoshida K."/>
            <person name="Sommer R.J."/>
        </authorList>
    </citation>
    <scope>NUCLEOTIDE SEQUENCE</scope>
    <source>
        <strain evidence="9">RS5133</strain>
    </source>
</reference>
<feature type="non-terminal residue" evidence="9">
    <location>
        <position position="1"/>
    </location>
</feature>